<dbReference type="AlphaFoldDB" id="A0A1M5TMY8"/>
<evidence type="ECO:0000313" key="1">
    <source>
        <dbReference type="EMBL" id="SHH52031.1"/>
    </source>
</evidence>
<dbReference type="STRING" id="1121306.SAMN02745196_00646"/>
<dbReference type="RefSeq" id="WP_072829986.1">
    <property type="nucleotide sequence ID" value="NZ_FQXP01000003.1"/>
</dbReference>
<proteinExistence type="predicted"/>
<keyword evidence="2" id="KW-1185">Reference proteome</keyword>
<accession>A0A1M5TMY8</accession>
<evidence type="ECO:0008006" key="3">
    <source>
        <dbReference type="Google" id="ProtNLM"/>
    </source>
</evidence>
<evidence type="ECO:0000313" key="2">
    <source>
        <dbReference type="Proteomes" id="UP000184526"/>
    </source>
</evidence>
<gene>
    <name evidence="1" type="ORF">SAMN02745196_00646</name>
</gene>
<dbReference type="Proteomes" id="UP000184526">
    <property type="component" value="Unassembled WGS sequence"/>
</dbReference>
<dbReference type="OrthoDB" id="9809206at2"/>
<sequence>MNKPKIKISESAYKELLDILKKNPEYTHLKLKHLNKCCGTKIELVFDVDNEGLIEDTVENLKILYNHSFSEEIKEVIILFKDFNFMIKATPWNESKKKCSGKCCKH</sequence>
<dbReference type="EMBL" id="FQXP01000003">
    <property type="protein sequence ID" value="SHH52031.1"/>
    <property type="molecule type" value="Genomic_DNA"/>
</dbReference>
<organism evidence="1 2">
    <name type="scientific">Clostridium collagenovorans DSM 3089</name>
    <dbReference type="NCBI Taxonomy" id="1121306"/>
    <lineage>
        <taxon>Bacteria</taxon>
        <taxon>Bacillati</taxon>
        <taxon>Bacillota</taxon>
        <taxon>Clostridia</taxon>
        <taxon>Eubacteriales</taxon>
        <taxon>Clostridiaceae</taxon>
        <taxon>Clostridium</taxon>
    </lineage>
</organism>
<protein>
    <recommendedName>
        <fullName evidence="3">Fe-S cluster assembly iron-binding protein IscA</fullName>
    </recommendedName>
</protein>
<name>A0A1M5TMY8_9CLOT</name>
<reference evidence="1 2" key="1">
    <citation type="submission" date="2016-11" db="EMBL/GenBank/DDBJ databases">
        <authorList>
            <person name="Jaros S."/>
            <person name="Januszkiewicz K."/>
            <person name="Wedrychowicz H."/>
        </authorList>
    </citation>
    <scope>NUCLEOTIDE SEQUENCE [LARGE SCALE GENOMIC DNA]</scope>
    <source>
        <strain evidence="1 2">DSM 3089</strain>
    </source>
</reference>